<dbReference type="PROSITE" id="PS51707">
    <property type="entry name" value="CYTH"/>
    <property type="match status" value="1"/>
</dbReference>
<evidence type="ECO:0000313" key="4">
    <source>
        <dbReference type="Proteomes" id="UP000540787"/>
    </source>
</evidence>
<dbReference type="InterPro" id="IPR023577">
    <property type="entry name" value="CYTH_domain"/>
</dbReference>
<protein>
    <submittedName>
        <fullName evidence="3">Adenylate cyclase</fullName>
        <ecNumber evidence="3">4.6.1.1</ecNumber>
    </submittedName>
</protein>
<keyword evidence="3" id="KW-0456">Lyase</keyword>
<dbReference type="AlphaFoldDB" id="A0A7W9X1M1"/>
<dbReference type="GO" id="GO:0004016">
    <property type="term" value="F:adenylate cyclase activity"/>
    <property type="evidence" value="ECO:0007669"/>
    <property type="project" value="UniProtKB-EC"/>
</dbReference>
<reference evidence="3 4" key="1">
    <citation type="submission" date="2020-08" db="EMBL/GenBank/DDBJ databases">
        <title>The Agave Microbiome: Exploring the role of microbial communities in plant adaptations to desert environments.</title>
        <authorList>
            <person name="Partida-Martinez L.P."/>
        </authorList>
    </citation>
    <scope>NUCLEOTIDE SEQUENCE [LARGE SCALE GENOMIC DNA]</scope>
    <source>
        <strain evidence="3 4">AT3.2</strain>
    </source>
</reference>
<proteinExistence type="predicted"/>
<dbReference type="InterPro" id="IPR033469">
    <property type="entry name" value="CYTH-like_dom_sf"/>
</dbReference>
<dbReference type="PANTHER" id="PTHR40114">
    <property type="entry name" value="SLR0698 PROTEIN"/>
    <property type="match status" value="1"/>
</dbReference>
<dbReference type="InterPro" id="IPR012042">
    <property type="entry name" value="NeuTTM/CthTTM-like"/>
</dbReference>
<feature type="active site" description="Proton acceptor" evidence="1">
    <location>
        <position position="29"/>
    </location>
</feature>
<dbReference type="Gene3D" id="2.40.320.10">
    <property type="entry name" value="Hypothetical Protein Pfu-838710-001"/>
    <property type="match status" value="1"/>
</dbReference>
<sequence>MGIEIERKFLLAGDGWRTLGTATLLRQGYLCADPTRTVRVRIEGEQGVLTIKSKSEGASRGEWEYPIPLSEAAELLERLCERPLVEKTRRRIEHAGFIWEVDEFLGENAGLVVAEIELPSEDAVFDKPDWIGQEVTGEKRYYNSSLIKAPYSTWTDTPT</sequence>
<dbReference type="PIRSF" id="PIRSF016487">
    <property type="entry name" value="CYTH_UCP016487"/>
    <property type="match status" value="1"/>
</dbReference>
<evidence type="ECO:0000256" key="1">
    <source>
        <dbReference type="PIRSR" id="PIRSR016487-1"/>
    </source>
</evidence>
<dbReference type="RefSeq" id="WP_183555483.1">
    <property type="nucleotide sequence ID" value="NZ_JACHBX010000003.1"/>
</dbReference>
<dbReference type="PANTHER" id="PTHR40114:SF1">
    <property type="entry name" value="SLR0698 PROTEIN"/>
    <property type="match status" value="1"/>
</dbReference>
<dbReference type="Proteomes" id="UP000540787">
    <property type="component" value="Unassembled WGS sequence"/>
</dbReference>
<gene>
    <name evidence="3" type="ORF">HD842_002971</name>
</gene>
<dbReference type="SUPFAM" id="SSF55154">
    <property type="entry name" value="CYTH-like phosphatases"/>
    <property type="match status" value="1"/>
</dbReference>
<accession>A0A7W9X1M1</accession>
<name>A0A7W9X1M1_9BURK</name>
<dbReference type="EC" id="4.6.1.1" evidence="3"/>
<dbReference type="SMART" id="SM01118">
    <property type="entry name" value="CYTH"/>
    <property type="match status" value="1"/>
</dbReference>
<evidence type="ECO:0000259" key="2">
    <source>
        <dbReference type="PROSITE" id="PS51707"/>
    </source>
</evidence>
<organism evidence="3 4">
    <name type="scientific">Massilia aurea</name>
    <dbReference type="NCBI Taxonomy" id="373040"/>
    <lineage>
        <taxon>Bacteria</taxon>
        <taxon>Pseudomonadati</taxon>
        <taxon>Pseudomonadota</taxon>
        <taxon>Betaproteobacteria</taxon>
        <taxon>Burkholderiales</taxon>
        <taxon>Oxalobacteraceae</taxon>
        <taxon>Telluria group</taxon>
        <taxon>Massilia</taxon>
    </lineage>
</organism>
<dbReference type="EMBL" id="JACHBX010000003">
    <property type="protein sequence ID" value="MBB6134813.1"/>
    <property type="molecule type" value="Genomic_DNA"/>
</dbReference>
<keyword evidence="4" id="KW-1185">Reference proteome</keyword>
<feature type="domain" description="CYTH" evidence="2">
    <location>
        <begin position="2"/>
        <end position="148"/>
    </location>
</feature>
<dbReference type="CDD" id="cd07891">
    <property type="entry name" value="CYTH-like_CthTTM-like_1"/>
    <property type="match status" value="1"/>
</dbReference>
<evidence type="ECO:0000313" key="3">
    <source>
        <dbReference type="EMBL" id="MBB6134813.1"/>
    </source>
</evidence>
<comment type="caution">
    <text evidence="3">The sequence shown here is derived from an EMBL/GenBank/DDBJ whole genome shotgun (WGS) entry which is preliminary data.</text>
</comment>
<dbReference type="Pfam" id="PF01928">
    <property type="entry name" value="CYTH"/>
    <property type="match status" value="1"/>
</dbReference>